<dbReference type="InterPro" id="IPR013324">
    <property type="entry name" value="RNA_pol_sigma_r3/r4-like"/>
</dbReference>
<keyword evidence="5 6" id="KW-0804">Transcription</keyword>
<dbReference type="InterPro" id="IPR007627">
    <property type="entry name" value="RNA_pol_sigma70_r2"/>
</dbReference>
<dbReference type="PANTHER" id="PTHR43133:SF62">
    <property type="entry name" value="RNA POLYMERASE SIGMA FACTOR SIGZ"/>
    <property type="match status" value="1"/>
</dbReference>
<evidence type="ECO:0000256" key="3">
    <source>
        <dbReference type="ARBA" id="ARBA00023082"/>
    </source>
</evidence>
<reference evidence="9 10" key="1">
    <citation type="journal article" date="2015" name="Int. J. Syst. Evol. Microbiol.">
        <title>Erythrobacter atlanticus sp. nov., a bacterium from ocean sediment able to degrade polycyclic aromatic hydrocarbons.</title>
        <authorList>
            <person name="Zhuang L."/>
            <person name="Liu Y."/>
            <person name="Wang L."/>
            <person name="Wang W."/>
            <person name="Shao Z."/>
        </authorList>
    </citation>
    <scope>NUCLEOTIDE SEQUENCE [LARGE SCALE GENOMIC DNA]</scope>
    <source>
        <strain evidence="10">s21-N3</strain>
    </source>
</reference>
<dbReference type="Proteomes" id="UP000059113">
    <property type="component" value="Chromosome"/>
</dbReference>
<comment type="similarity">
    <text evidence="1 6">Belongs to the sigma-70 factor family. ECF subfamily.</text>
</comment>
<keyword evidence="3 6" id="KW-0731">Sigma factor</keyword>
<dbReference type="Pfam" id="PF04542">
    <property type="entry name" value="Sigma70_r2"/>
    <property type="match status" value="1"/>
</dbReference>
<dbReference type="GO" id="GO:0003677">
    <property type="term" value="F:DNA binding"/>
    <property type="evidence" value="ECO:0007669"/>
    <property type="project" value="UniProtKB-KW"/>
</dbReference>
<accession>A0A0H4V9I8</accession>
<dbReference type="GO" id="GO:0006352">
    <property type="term" value="P:DNA-templated transcription initiation"/>
    <property type="evidence" value="ECO:0007669"/>
    <property type="project" value="InterPro"/>
</dbReference>
<dbReference type="GO" id="GO:0016987">
    <property type="term" value="F:sigma factor activity"/>
    <property type="evidence" value="ECO:0007669"/>
    <property type="project" value="UniProtKB-KW"/>
</dbReference>
<sequence length="150" mass="16724">MILQIVRERDAAEDVLQNVFIKVWQSAGRFDTTRASPITWLCTIARNSAIDSVRKSGRRGEVSDDVLPDIEDETPDAEDMLCDAEESARLQDCLDGLKSDHRKCIRMAFFRGYTHTELSQVLDVPLGTLKSRIRRGLASLKGCLEGVANG</sequence>
<dbReference type="CDD" id="cd06171">
    <property type="entry name" value="Sigma70_r4"/>
    <property type="match status" value="1"/>
</dbReference>
<feature type="domain" description="RNA polymerase sigma-70 region 4" evidence="8">
    <location>
        <begin position="93"/>
        <end position="141"/>
    </location>
</feature>
<dbReference type="PROSITE" id="PS01063">
    <property type="entry name" value="SIGMA70_ECF"/>
    <property type="match status" value="1"/>
</dbReference>
<dbReference type="SUPFAM" id="SSF88946">
    <property type="entry name" value="Sigma2 domain of RNA polymerase sigma factors"/>
    <property type="match status" value="1"/>
</dbReference>
<protein>
    <recommendedName>
        <fullName evidence="6">RNA polymerase sigma factor</fullName>
    </recommendedName>
</protein>
<dbReference type="InterPro" id="IPR013325">
    <property type="entry name" value="RNA_pol_sigma_r2"/>
</dbReference>
<evidence type="ECO:0000259" key="8">
    <source>
        <dbReference type="Pfam" id="PF04545"/>
    </source>
</evidence>
<dbReference type="Gene3D" id="1.10.10.10">
    <property type="entry name" value="Winged helix-like DNA-binding domain superfamily/Winged helix DNA-binding domain"/>
    <property type="match status" value="1"/>
</dbReference>
<dbReference type="Pfam" id="PF04545">
    <property type="entry name" value="Sigma70_r4"/>
    <property type="match status" value="1"/>
</dbReference>
<dbReference type="KEGG" id="ery:CP97_03190"/>
<dbReference type="InterPro" id="IPR000838">
    <property type="entry name" value="RNA_pol_sigma70_ECF_CS"/>
</dbReference>
<dbReference type="InterPro" id="IPR036388">
    <property type="entry name" value="WH-like_DNA-bd_sf"/>
</dbReference>
<dbReference type="EMBL" id="CP011310">
    <property type="protein sequence ID" value="AKQ41257.2"/>
    <property type="molecule type" value="Genomic_DNA"/>
</dbReference>
<dbReference type="STRING" id="1648404.CP97_03190"/>
<evidence type="ECO:0000313" key="10">
    <source>
        <dbReference type="Proteomes" id="UP000059113"/>
    </source>
</evidence>
<dbReference type="PANTHER" id="PTHR43133">
    <property type="entry name" value="RNA POLYMERASE ECF-TYPE SIGMA FACTO"/>
    <property type="match status" value="1"/>
</dbReference>
<dbReference type="InterPro" id="IPR007630">
    <property type="entry name" value="RNA_pol_sigma70_r4"/>
</dbReference>
<dbReference type="InterPro" id="IPR039425">
    <property type="entry name" value="RNA_pol_sigma-70-like"/>
</dbReference>
<evidence type="ECO:0000256" key="5">
    <source>
        <dbReference type="ARBA" id="ARBA00023163"/>
    </source>
</evidence>
<feature type="domain" description="RNA polymerase sigma-70 region 2" evidence="7">
    <location>
        <begin position="4"/>
        <end position="59"/>
    </location>
</feature>
<evidence type="ECO:0000256" key="2">
    <source>
        <dbReference type="ARBA" id="ARBA00023015"/>
    </source>
</evidence>
<evidence type="ECO:0000313" key="9">
    <source>
        <dbReference type="EMBL" id="AKQ41257.2"/>
    </source>
</evidence>
<dbReference type="NCBIfam" id="TIGR02937">
    <property type="entry name" value="sigma70-ECF"/>
    <property type="match status" value="1"/>
</dbReference>
<dbReference type="InterPro" id="IPR014284">
    <property type="entry name" value="RNA_pol_sigma-70_dom"/>
</dbReference>
<evidence type="ECO:0000256" key="6">
    <source>
        <dbReference type="RuleBase" id="RU000716"/>
    </source>
</evidence>
<dbReference type="AlphaFoldDB" id="A0A0H4V9I8"/>
<evidence type="ECO:0000256" key="4">
    <source>
        <dbReference type="ARBA" id="ARBA00023125"/>
    </source>
</evidence>
<evidence type="ECO:0000259" key="7">
    <source>
        <dbReference type="Pfam" id="PF04542"/>
    </source>
</evidence>
<proteinExistence type="inferred from homology"/>
<dbReference type="SUPFAM" id="SSF88659">
    <property type="entry name" value="Sigma3 and sigma4 domains of RNA polymerase sigma factors"/>
    <property type="match status" value="1"/>
</dbReference>
<keyword evidence="2 6" id="KW-0805">Transcription regulation</keyword>
<organism evidence="9 10">
    <name type="scientific">Aurantiacibacter atlanticus</name>
    <dbReference type="NCBI Taxonomy" id="1648404"/>
    <lineage>
        <taxon>Bacteria</taxon>
        <taxon>Pseudomonadati</taxon>
        <taxon>Pseudomonadota</taxon>
        <taxon>Alphaproteobacteria</taxon>
        <taxon>Sphingomonadales</taxon>
        <taxon>Erythrobacteraceae</taxon>
        <taxon>Aurantiacibacter</taxon>
    </lineage>
</organism>
<keyword evidence="4 6" id="KW-0238">DNA-binding</keyword>
<evidence type="ECO:0000256" key="1">
    <source>
        <dbReference type="ARBA" id="ARBA00010641"/>
    </source>
</evidence>
<name>A0A0H4V9I8_9SPHN</name>
<reference evidence="10" key="2">
    <citation type="submission" date="2015-04" db="EMBL/GenBank/DDBJ databases">
        <title>The complete genome sequence of Erythrobacter sp. s21-N3.</title>
        <authorList>
            <person name="Zhuang L."/>
            <person name="Liu Y."/>
            <person name="Shao Z."/>
        </authorList>
    </citation>
    <scope>NUCLEOTIDE SEQUENCE [LARGE SCALE GENOMIC DNA]</scope>
    <source>
        <strain evidence="10">s21-N3</strain>
    </source>
</reference>
<keyword evidence="10" id="KW-1185">Reference proteome</keyword>
<dbReference type="Gene3D" id="1.10.1740.10">
    <property type="match status" value="1"/>
</dbReference>
<gene>
    <name evidence="9" type="ORF">CP97_03190</name>
</gene>